<evidence type="ECO:0000313" key="5">
    <source>
        <dbReference type="Proteomes" id="UP000078428"/>
    </source>
</evidence>
<dbReference type="PANTHER" id="PTHR44591">
    <property type="entry name" value="STRESS RESPONSE REGULATOR PROTEIN 1"/>
    <property type="match status" value="1"/>
</dbReference>
<dbReference type="Proteomes" id="UP000078428">
    <property type="component" value="Unassembled WGS sequence"/>
</dbReference>
<dbReference type="InterPro" id="IPR050595">
    <property type="entry name" value="Bact_response_regulator"/>
</dbReference>
<dbReference type="OrthoDB" id="9800897at2"/>
<dbReference type="InterPro" id="IPR011006">
    <property type="entry name" value="CheY-like_superfamily"/>
</dbReference>
<dbReference type="Pfam" id="PF00072">
    <property type="entry name" value="Response_reg"/>
    <property type="match status" value="1"/>
</dbReference>
<dbReference type="SUPFAM" id="SSF52172">
    <property type="entry name" value="CheY-like"/>
    <property type="match status" value="1"/>
</dbReference>
<dbReference type="Gene3D" id="3.40.50.2300">
    <property type="match status" value="1"/>
</dbReference>
<keyword evidence="1 2" id="KW-0597">Phosphoprotein</keyword>
<dbReference type="SMART" id="SM00448">
    <property type="entry name" value="REC"/>
    <property type="match status" value="1"/>
</dbReference>
<evidence type="ECO:0000256" key="2">
    <source>
        <dbReference type="PROSITE-ProRule" id="PRU00169"/>
    </source>
</evidence>
<dbReference type="AlphaFoldDB" id="A0A178MGN3"/>
<feature type="domain" description="Response regulatory" evidence="3">
    <location>
        <begin position="3"/>
        <end position="119"/>
    </location>
</feature>
<accession>A0A178MGN3</accession>
<name>A0A178MGN3_9PROT</name>
<evidence type="ECO:0000259" key="3">
    <source>
        <dbReference type="PROSITE" id="PS50110"/>
    </source>
</evidence>
<dbReference type="EMBL" id="LWQT01000083">
    <property type="protein sequence ID" value="OAN47144.1"/>
    <property type="molecule type" value="Genomic_DNA"/>
</dbReference>
<dbReference type="PANTHER" id="PTHR44591:SF3">
    <property type="entry name" value="RESPONSE REGULATORY DOMAIN-CONTAINING PROTEIN"/>
    <property type="match status" value="1"/>
</dbReference>
<evidence type="ECO:0000256" key="1">
    <source>
        <dbReference type="ARBA" id="ARBA00022553"/>
    </source>
</evidence>
<dbReference type="STRING" id="1285242.A6A04_20420"/>
<dbReference type="InterPro" id="IPR001789">
    <property type="entry name" value="Sig_transdc_resp-reg_receiver"/>
</dbReference>
<proteinExistence type="predicted"/>
<protein>
    <recommendedName>
        <fullName evidence="3">Response regulatory domain-containing protein</fullName>
    </recommendedName>
</protein>
<evidence type="ECO:0000313" key="4">
    <source>
        <dbReference type="EMBL" id="OAN47144.1"/>
    </source>
</evidence>
<keyword evidence="5" id="KW-1185">Reference proteome</keyword>
<comment type="caution">
    <text evidence="4">The sequence shown here is derived from an EMBL/GenBank/DDBJ whole genome shotgun (WGS) entry which is preliminary data.</text>
</comment>
<feature type="modified residue" description="4-aspartylphosphate" evidence="2">
    <location>
        <position position="52"/>
    </location>
</feature>
<dbReference type="PROSITE" id="PS50110">
    <property type="entry name" value="RESPONSE_REGULATORY"/>
    <property type="match status" value="1"/>
</dbReference>
<dbReference type="GO" id="GO:0000160">
    <property type="term" value="P:phosphorelay signal transduction system"/>
    <property type="evidence" value="ECO:0007669"/>
    <property type="project" value="InterPro"/>
</dbReference>
<reference evidence="4 5" key="1">
    <citation type="submission" date="2016-04" db="EMBL/GenBank/DDBJ databases">
        <title>Draft genome sequence of freshwater magnetotactic bacteria Magnetospirillum marisnigri SP-1 and Magnetospirillum moscoviense BB-1.</title>
        <authorList>
            <person name="Koziaeva V."/>
            <person name="Dziuba M.V."/>
            <person name="Ivanov T.M."/>
            <person name="Kuznetsov B."/>
            <person name="Grouzdev D.S."/>
        </authorList>
    </citation>
    <scope>NUCLEOTIDE SEQUENCE [LARGE SCALE GENOMIC DNA]</scope>
    <source>
        <strain evidence="4 5">SP-1</strain>
    </source>
</reference>
<organism evidence="4 5">
    <name type="scientific">Paramagnetospirillum marisnigri</name>
    <dbReference type="NCBI Taxonomy" id="1285242"/>
    <lineage>
        <taxon>Bacteria</taxon>
        <taxon>Pseudomonadati</taxon>
        <taxon>Pseudomonadota</taxon>
        <taxon>Alphaproteobacteria</taxon>
        <taxon>Rhodospirillales</taxon>
        <taxon>Magnetospirillaceae</taxon>
        <taxon>Paramagnetospirillum</taxon>
    </lineage>
</organism>
<sequence>MADILVVDDDELMIELISDLLIDEGHDVRSAMDGHAGLDAIAKAVPALLILDMSMPGMDGYKVAQTLRADPRTAELPIIAFTGMDTSGDYDAAYKAGCNAFISKPLNPAQLIEVVERLVLKAAS</sequence>
<gene>
    <name evidence="4" type="ORF">A6A04_20420</name>
</gene>
<dbReference type="RefSeq" id="WP_068494616.1">
    <property type="nucleotide sequence ID" value="NZ_LWQT01000083.1"/>
</dbReference>